<dbReference type="InterPro" id="IPR014748">
    <property type="entry name" value="Enoyl-CoA_hydra_C"/>
</dbReference>
<accession>A0ABT2LXQ8</accession>
<dbReference type="Pfam" id="PF00378">
    <property type="entry name" value="ECH_1"/>
    <property type="match status" value="1"/>
</dbReference>
<dbReference type="NCBIfam" id="NF006013">
    <property type="entry name" value="PRK08150.1"/>
    <property type="match status" value="1"/>
</dbReference>
<protein>
    <submittedName>
        <fullName evidence="3">Crotonase/enoyl-CoA hydratase family protein</fullName>
    </submittedName>
</protein>
<organism evidence="3 4">
    <name type="scientific">Chelativorans salis</name>
    <dbReference type="NCBI Taxonomy" id="2978478"/>
    <lineage>
        <taxon>Bacteria</taxon>
        <taxon>Pseudomonadati</taxon>
        <taxon>Pseudomonadota</taxon>
        <taxon>Alphaproteobacteria</taxon>
        <taxon>Hyphomicrobiales</taxon>
        <taxon>Phyllobacteriaceae</taxon>
        <taxon>Chelativorans</taxon>
    </lineage>
</organism>
<proteinExistence type="inferred from homology"/>
<dbReference type="PANTHER" id="PTHR11941:SF54">
    <property type="entry name" value="ENOYL-COA HYDRATASE, MITOCHONDRIAL"/>
    <property type="match status" value="1"/>
</dbReference>
<dbReference type="EMBL" id="JAOCZP010000013">
    <property type="protein sequence ID" value="MCT7378373.1"/>
    <property type="molecule type" value="Genomic_DNA"/>
</dbReference>
<gene>
    <name evidence="3" type="ORF">N5A92_25520</name>
</gene>
<dbReference type="Proteomes" id="UP001320831">
    <property type="component" value="Unassembled WGS sequence"/>
</dbReference>
<dbReference type="PANTHER" id="PTHR11941">
    <property type="entry name" value="ENOYL-COA HYDRATASE-RELATED"/>
    <property type="match status" value="1"/>
</dbReference>
<keyword evidence="2" id="KW-0456">Lyase</keyword>
<dbReference type="Gene3D" id="1.10.12.10">
    <property type="entry name" value="Lyase 2-enoyl-coa Hydratase, Chain A, domain 2"/>
    <property type="match status" value="1"/>
</dbReference>
<name>A0ABT2LXQ8_9HYPH</name>
<dbReference type="InterPro" id="IPR029045">
    <property type="entry name" value="ClpP/crotonase-like_dom_sf"/>
</dbReference>
<sequence length="262" mass="27577">MALVNYEIDDGIAVLTLSRPEKRNAMSDAMLADLGAAVDRAAGEARAAVIAGSGKHFCAGLDLSEQVEKSVMEGIAGSRGWHAVFTRIQRGAIPYFIALHGAVVGGGLELAAAGHVRVADANTYFALPEGQRGIFVGGGGSVNVARLMGVARMTDMMLTGRVFTADEAERYGIVNYLTEPGGALARAKELAKLAAKNAPLSNYAIVNALQRIHDSGYDEGLFFESMIASLTQATPEAHERLRAFLDKKAERLAIPTGTGVSS</sequence>
<evidence type="ECO:0000256" key="1">
    <source>
        <dbReference type="ARBA" id="ARBA00005254"/>
    </source>
</evidence>
<keyword evidence="4" id="KW-1185">Reference proteome</keyword>
<dbReference type="RefSeq" id="WP_260907290.1">
    <property type="nucleotide sequence ID" value="NZ_JAOCZP010000013.1"/>
</dbReference>
<evidence type="ECO:0000313" key="3">
    <source>
        <dbReference type="EMBL" id="MCT7378373.1"/>
    </source>
</evidence>
<dbReference type="InterPro" id="IPR001753">
    <property type="entry name" value="Enoyl-CoA_hydra/iso"/>
</dbReference>
<comment type="similarity">
    <text evidence="1">Belongs to the enoyl-CoA hydratase/isomerase family.</text>
</comment>
<dbReference type="CDD" id="cd06558">
    <property type="entry name" value="crotonase-like"/>
    <property type="match status" value="1"/>
</dbReference>
<evidence type="ECO:0000313" key="4">
    <source>
        <dbReference type="Proteomes" id="UP001320831"/>
    </source>
</evidence>
<comment type="caution">
    <text evidence="3">The sequence shown here is derived from an EMBL/GenBank/DDBJ whole genome shotgun (WGS) entry which is preliminary data.</text>
</comment>
<evidence type="ECO:0000256" key="2">
    <source>
        <dbReference type="ARBA" id="ARBA00023239"/>
    </source>
</evidence>
<dbReference type="Gene3D" id="3.90.226.10">
    <property type="entry name" value="2-enoyl-CoA Hydratase, Chain A, domain 1"/>
    <property type="match status" value="1"/>
</dbReference>
<dbReference type="SUPFAM" id="SSF52096">
    <property type="entry name" value="ClpP/crotonase"/>
    <property type="match status" value="1"/>
</dbReference>
<reference evidence="3 4" key="1">
    <citation type="submission" date="2022-09" db="EMBL/GenBank/DDBJ databases">
        <title>Chelativorans salina sp. nov., a novel slightly halophilic bacterium isolated from a saline lake sediment enrichment.</title>
        <authorList>
            <person name="Gao L."/>
            <person name="Fang B.-Z."/>
            <person name="Li W.-J."/>
        </authorList>
    </citation>
    <scope>NUCLEOTIDE SEQUENCE [LARGE SCALE GENOMIC DNA]</scope>
    <source>
        <strain evidence="3 4">EGI FJ00035</strain>
    </source>
</reference>